<feature type="domain" description="Transposase IS204/IS1001/IS1096/IS1165 zinc-finger" evidence="2">
    <location>
        <begin position="41"/>
        <end position="85"/>
    </location>
</feature>
<dbReference type="KEGG" id="bse:Bsel_2952"/>
<dbReference type="eggNOG" id="COG3464">
    <property type="taxonomic scope" value="Bacteria"/>
</dbReference>
<dbReference type="PANTHER" id="PTHR33498:SF1">
    <property type="entry name" value="TRANSPOSASE FOR INSERTION SEQUENCE ELEMENT IS1557"/>
    <property type="match status" value="1"/>
</dbReference>
<dbReference type="OrthoDB" id="6197054at2"/>
<dbReference type="Pfam" id="PF01610">
    <property type="entry name" value="DDE_Tnp_ISL3"/>
    <property type="match status" value="1"/>
</dbReference>
<evidence type="ECO:0000313" key="3">
    <source>
        <dbReference type="EMBL" id="ADI00439.1"/>
    </source>
</evidence>
<dbReference type="AlphaFoldDB" id="D6XZT7"/>
<organism evidence="3 4">
    <name type="scientific">Bacillus selenitireducens (strain ATCC 700615 / DSM 15326 / MLS10)</name>
    <dbReference type="NCBI Taxonomy" id="439292"/>
    <lineage>
        <taxon>Bacteria</taxon>
        <taxon>Bacillati</taxon>
        <taxon>Bacillota</taxon>
        <taxon>Bacilli</taxon>
        <taxon>Bacillales</taxon>
        <taxon>Bacillaceae</taxon>
        <taxon>Salisediminibacterium</taxon>
    </lineage>
</organism>
<dbReference type="PANTHER" id="PTHR33498">
    <property type="entry name" value="TRANSPOSASE FOR INSERTION SEQUENCE ELEMENT IS1557"/>
    <property type="match status" value="1"/>
</dbReference>
<protein>
    <submittedName>
        <fullName evidence="3">Transposase IS204/IS1001/IS1096/IS1165 family protein</fullName>
    </submittedName>
</protein>
<dbReference type="Pfam" id="PF14690">
    <property type="entry name" value="Zn_ribbon_ISL3"/>
    <property type="match status" value="1"/>
</dbReference>
<dbReference type="NCBIfam" id="NF033550">
    <property type="entry name" value="transpos_ISL3"/>
    <property type="match status" value="1"/>
</dbReference>
<feature type="domain" description="Transposase IS204/IS1001/IS1096/IS1165 DDE" evidence="1">
    <location>
        <begin position="152"/>
        <end position="387"/>
    </location>
</feature>
<dbReference type="InterPro" id="IPR029261">
    <property type="entry name" value="Transposase_Znf"/>
</dbReference>
<name>D6XZT7_BACIE</name>
<keyword evidence="4" id="KW-1185">Reference proteome</keyword>
<dbReference type="InterPro" id="IPR047951">
    <property type="entry name" value="Transpos_ISL3"/>
</dbReference>
<dbReference type="EMBL" id="CP001791">
    <property type="protein sequence ID" value="ADI00439.1"/>
    <property type="molecule type" value="Genomic_DNA"/>
</dbReference>
<evidence type="ECO:0000313" key="4">
    <source>
        <dbReference type="Proteomes" id="UP000000271"/>
    </source>
</evidence>
<proteinExistence type="predicted"/>
<evidence type="ECO:0000259" key="2">
    <source>
        <dbReference type="Pfam" id="PF14690"/>
    </source>
</evidence>
<sequence>MHDHFIIEMLWIKDGNVKVWDVSYEDEQILRADLYTEKRKQKCPSCGNKTKRVHGYRNQMIQGPRLVQGKVTVSLRKRRYACGECGKTFYERLQMIERYQRALTSVQNEALMYAADSSFTTAARWAGISVTRLIRLFDRREMKTPTVLPRAIAIDEFKGDAGGERFQTIIVDVERKEIVDILPDRKVDTIKKYLRSCDTSGVEIVVMDLSKWFKKAVRDVLGDPLIIADRFHFMRQVYWALDEVRRDVQGELDKKSRIHMKRSKKLLWKSHYDLNEEQKLKVEKLLQIDPKLREAYELKNLMEQWFRESDHETASKQLDKCLEALRASNTEGFKRVRKTFMNWRQEILQAFMYPFNNGYIEGVNNTIKVMKRTSYGIKNFERMRNKILWNQEMKMAMGS</sequence>
<dbReference type="Proteomes" id="UP000000271">
    <property type="component" value="Chromosome"/>
</dbReference>
<accession>D6XZT7</accession>
<dbReference type="RefSeq" id="WP_013173851.1">
    <property type="nucleotide sequence ID" value="NC_014219.1"/>
</dbReference>
<reference evidence="3" key="1">
    <citation type="submission" date="2009-10" db="EMBL/GenBank/DDBJ databases">
        <title>Complete sequence of Bacillus selenitireducens MLS10.</title>
        <authorList>
            <consortium name="US DOE Joint Genome Institute"/>
            <person name="Lucas S."/>
            <person name="Copeland A."/>
            <person name="Lapidus A."/>
            <person name="Glavina del Rio T."/>
            <person name="Dalin E."/>
            <person name="Tice H."/>
            <person name="Bruce D."/>
            <person name="Goodwin L."/>
            <person name="Pitluck S."/>
            <person name="Sims D."/>
            <person name="Brettin T."/>
            <person name="Detter J.C."/>
            <person name="Han C."/>
            <person name="Larimer F."/>
            <person name="Land M."/>
            <person name="Hauser L."/>
            <person name="Kyrpides N."/>
            <person name="Ovchinnikova G."/>
            <person name="Stolz J."/>
        </authorList>
    </citation>
    <scope>NUCLEOTIDE SEQUENCE [LARGE SCALE GENOMIC DNA]</scope>
    <source>
        <strain evidence="3">MLS10</strain>
    </source>
</reference>
<dbReference type="STRING" id="439292.Bsel_2952"/>
<gene>
    <name evidence="3" type="ordered locus">Bsel_2952</name>
</gene>
<dbReference type="InterPro" id="IPR002560">
    <property type="entry name" value="Transposase_DDE"/>
</dbReference>
<evidence type="ECO:0000259" key="1">
    <source>
        <dbReference type="Pfam" id="PF01610"/>
    </source>
</evidence>
<dbReference type="HOGENOM" id="CLU_041900_1_1_9"/>